<dbReference type="STRING" id="1227465.C463_04144"/>
<dbReference type="InterPro" id="IPR013783">
    <property type="entry name" value="Ig-like_fold"/>
</dbReference>
<dbReference type="InterPro" id="IPR035986">
    <property type="entry name" value="PKD_dom_sf"/>
</dbReference>
<dbReference type="PANTHER" id="PTHR34512">
    <property type="entry name" value="CELL SURFACE PROTEIN"/>
    <property type="match status" value="1"/>
</dbReference>
<evidence type="ECO:0000313" key="4">
    <source>
        <dbReference type="Proteomes" id="UP000011586"/>
    </source>
</evidence>
<protein>
    <submittedName>
        <fullName evidence="3">Pyrrolo-quinoline quinone repeat-containing protein</fullName>
    </submittedName>
</protein>
<dbReference type="InterPro" id="IPR000601">
    <property type="entry name" value="PKD_dom"/>
</dbReference>
<keyword evidence="4" id="KW-1185">Reference proteome</keyword>
<evidence type="ECO:0000313" key="3">
    <source>
        <dbReference type="EMBL" id="ELZ46371.1"/>
    </source>
</evidence>
<dbReference type="InterPro" id="IPR002372">
    <property type="entry name" value="PQQ_rpt_dom"/>
</dbReference>
<evidence type="ECO:0000259" key="2">
    <source>
        <dbReference type="PROSITE" id="PS50093"/>
    </source>
</evidence>
<dbReference type="SMART" id="SM00564">
    <property type="entry name" value="PQQ"/>
    <property type="match status" value="4"/>
</dbReference>
<accession>M0EF12</accession>
<feature type="domain" description="PKD" evidence="2">
    <location>
        <begin position="219"/>
        <end position="301"/>
    </location>
</feature>
<dbReference type="PATRIC" id="fig|1227465.4.peg.823"/>
<sequence length="475" mass="51220">MVYALDTQTGDEKWSFNTNSTFGDWASVTVYNGVVYAAPRTNQFYAIDAYDGTEVWSKSTLGETGTSPTIVDNTAFFGSSNDRIYALDVNDGQEKWTSELSTNAYTPTTVSDERLYIGLGSRVRALNKNTGEHLWDFSTDFFIRSTPTVYNGTVYFGSSNSMYAVNTTNGDKEWELETAGSVYSSPTVVTGSYSTDSRVLLGTLGHHDQWAEEARSSKPVADFTYAPRQPTAQGDIEFDASASQAPDSEIVQYEWDFSGDDTTDSTGEKTVFSFDEGSHQVTLTVRDDEGNVASTQEIVEVGPERINVSVTASDTEVEVNESTYVTYSVANFLTSDKIDVQLLVDTPSDVDVTSVRGADEGSNQFTATTTLPPSSQEEIRVTLTITGAGTHAISAIADYHVSGNPSNADRTVRSLTITADSTNGEGPSEKEAESSGVGVVSDRTPGFGISESIVALGGASYVMKKRIFDSGEKSD</sequence>
<dbReference type="SMART" id="SM00089">
    <property type="entry name" value="PKD"/>
    <property type="match status" value="1"/>
</dbReference>
<dbReference type="Gene3D" id="2.40.128.630">
    <property type="match status" value="2"/>
</dbReference>
<evidence type="ECO:0000256" key="1">
    <source>
        <dbReference type="SAM" id="MobiDB-lite"/>
    </source>
</evidence>
<dbReference type="SUPFAM" id="SSF50998">
    <property type="entry name" value="Quinoprotein alcohol dehydrogenase-like"/>
    <property type="match status" value="2"/>
</dbReference>
<dbReference type="CDD" id="cd00146">
    <property type="entry name" value="PKD"/>
    <property type="match status" value="1"/>
</dbReference>
<dbReference type="SUPFAM" id="SSF49299">
    <property type="entry name" value="PKD domain"/>
    <property type="match status" value="1"/>
</dbReference>
<dbReference type="EMBL" id="AOJK01000021">
    <property type="protein sequence ID" value="ELZ46371.1"/>
    <property type="molecule type" value="Genomic_DNA"/>
</dbReference>
<proteinExistence type="predicted"/>
<dbReference type="Pfam" id="PF18911">
    <property type="entry name" value="PKD_4"/>
    <property type="match status" value="1"/>
</dbReference>
<dbReference type="PROSITE" id="PS50093">
    <property type="entry name" value="PKD"/>
    <property type="match status" value="1"/>
</dbReference>
<dbReference type="Pfam" id="PF13360">
    <property type="entry name" value="PQQ_2"/>
    <property type="match status" value="1"/>
</dbReference>
<reference evidence="3 4" key="1">
    <citation type="journal article" date="2014" name="PLoS Genet.">
        <title>Phylogenetically driven sequencing of extremely halophilic archaea reveals strategies for static and dynamic osmo-response.</title>
        <authorList>
            <person name="Becker E.A."/>
            <person name="Seitzer P.M."/>
            <person name="Tritt A."/>
            <person name="Larsen D."/>
            <person name="Krusor M."/>
            <person name="Yao A.I."/>
            <person name="Wu D."/>
            <person name="Madern D."/>
            <person name="Eisen J.A."/>
            <person name="Darling A.E."/>
            <person name="Facciotti M.T."/>
        </authorList>
    </citation>
    <scope>NUCLEOTIDE SEQUENCE [LARGE SCALE GENOMIC DNA]</scope>
    <source>
        <strain evidence="3 4">DSM 19288</strain>
    </source>
</reference>
<dbReference type="InterPro" id="IPR011047">
    <property type="entry name" value="Quinoprotein_ADH-like_sf"/>
</dbReference>
<dbReference type="PANTHER" id="PTHR34512:SF30">
    <property type="entry name" value="OUTER MEMBRANE PROTEIN ASSEMBLY FACTOR BAMB"/>
    <property type="match status" value="1"/>
</dbReference>
<dbReference type="InterPro" id="IPR022409">
    <property type="entry name" value="PKD/Chitinase_dom"/>
</dbReference>
<comment type="caution">
    <text evidence="3">The sequence shown here is derived from an EMBL/GenBank/DDBJ whole genome shotgun (WGS) entry which is preliminary data.</text>
</comment>
<feature type="region of interest" description="Disordered" evidence="1">
    <location>
        <begin position="419"/>
        <end position="445"/>
    </location>
</feature>
<dbReference type="Proteomes" id="UP000011586">
    <property type="component" value="Unassembled WGS sequence"/>
</dbReference>
<dbReference type="AlphaFoldDB" id="M0EF12"/>
<name>M0EF12_9EURY</name>
<gene>
    <name evidence="3" type="ORF">C463_04144</name>
</gene>
<dbReference type="InterPro" id="IPR018391">
    <property type="entry name" value="PQQ_b-propeller_rpt"/>
</dbReference>
<organism evidence="3 4">
    <name type="scientific">Halorubrum californiense DSM 19288</name>
    <dbReference type="NCBI Taxonomy" id="1227465"/>
    <lineage>
        <taxon>Archaea</taxon>
        <taxon>Methanobacteriati</taxon>
        <taxon>Methanobacteriota</taxon>
        <taxon>Stenosarchaea group</taxon>
        <taxon>Halobacteria</taxon>
        <taxon>Halobacteriales</taxon>
        <taxon>Haloferacaceae</taxon>
        <taxon>Halorubrum</taxon>
    </lineage>
</organism>
<dbReference type="Gene3D" id="2.60.40.10">
    <property type="entry name" value="Immunoglobulins"/>
    <property type="match status" value="1"/>
</dbReference>